<dbReference type="Proteomes" id="UP000318571">
    <property type="component" value="Chromosome 5"/>
</dbReference>
<name>A0A553PHN4_TIGCA</name>
<keyword evidence="2" id="KW-1185">Reference proteome</keyword>
<evidence type="ECO:0000313" key="1">
    <source>
        <dbReference type="EMBL" id="TRY77184.1"/>
    </source>
</evidence>
<comment type="caution">
    <text evidence="1">The sequence shown here is derived from an EMBL/GenBank/DDBJ whole genome shotgun (WGS) entry which is preliminary data.</text>
</comment>
<gene>
    <name evidence="1" type="ORF">TCAL_17012</name>
</gene>
<reference evidence="1 2" key="1">
    <citation type="journal article" date="2018" name="Nat. Ecol. Evol.">
        <title>Genomic signatures of mitonuclear coevolution across populations of Tigriopus californicus.</title>
        <authorList>
            <person name="Barreto F.S."/>
            <person name="Watson E.T."/>
            <person name="Lima T.G."/>
            <person name="Willett C.S."/>
            <person name="Edmands S."/>
            <person name="Li W."/>
            <person name="Burton R.S."/>
        </authorList>
    </citation>
    <scope>NUCLEOTIDE SEQUENCE [LARGE SCALE GENOMIC DNA]</scope>
    <source>
        <strain evidence="1 2">San Diego</strain>
    </source>
</reference>
<accession>A0A553PHN4</accession>
<protein>
    <submittedName>
        <fullName evidence="1">Uncharacterized protein</fullName>
    </submittedName>
</protein>
<dbReference type="AlphaFoldDB" id="A0A553PHN4"/>
<organism evidence="1 2">
    <name type="scientific">Tigriopus californicus</name>
    <name type="common">Marine copepod</name>
    <dbReference type="NCBI Taxonomy" id="6832"/>
    <lineage>
        <taxon>Eukaryota</taxon>
        <taxon>Metazoa</taxon>
        <taxon>Ecdysozoa</taxon>
        <taxon>Arthropoda</taxon>
        <taxon>Crustacea</taxon>
        <taxon>Multicrustacea</taxon>
        <taxon>Hexanauplia</taxon>
        <taxon>Copepoda</taxon>
        <taxon>Harpacticoida</taxon>
        <taxon>Harpacticidae</taxon>
        <taxon>Tigriopus</taxon>
    </lineage>
</organism>
<sequence length="161" mass="17018">MPNTIGLVAKAAPVPAEAKRGSANGALPISTGTGMAQLIMELLTTEAFPYTAKTASEKLAVPKWSLKLVGQIQVVNLRLEFLPTFTASSIVSGSFSPTVSGKNMAKKPATTATMPIQIMGRASQMVRVNPRRSAQIPPTRAMVLQLPTARLRMMVGNNSAV</sequence>
<proteinExistence type="predicted"/>
<dbReference type="EMBL" id="VCGU01000004">
    <property type="protein sequence ID" value="TRY77184.1"/>
    <property type="molecule type" value="Genomic_DNA"/>
</dbReference>
<evidence type="ECO:0000313" key="2">
    <source>
        <dbReference type="Proteomes" id="UP000318571"/>
    </source>
</evidence>